<reference evidence="1 2" key="1">
    <citation type="journal article" date="2012" name="J. Bacteriol.">
        <title>Draft Genome Sequence of Novosphingobium nitrogenifigens Y88T.</title>
        <authorList>
            <person name="Strabala T.J."/>
            <person name="Macdonald L."/>
            <person name="Liu V."/>
            <person name="Smit A.M."/>
        </authorList>
    </citation>
    <scope>NUCLEOTIDE SEQUENCE [LARGE SCALE GENOMIC DNA]</scope>
    <source>
        <strain evidence="1 2">DSM 19370</strain>
    </source>
</reference>
<dbReference type="EMBL" id="AEWJ01000067">
    <property type="protein sequence ID" value="EGD57222.1"/>
    <property type="molecule type" value="Genomic_DNA"/>
</dbReference>
<dbReference type="InParanoid" id="F1ZDU1"/>
<keyword evidence="2" id="KW-1185">Reference proteome</keyword>
<evidence type="ECO:0000313" key="1">
    <source>
        <dbReference type="EMBL" id="EGD57222.1"/>
    </source>
</evidence>
<accession>F1ZDU1</accession>
<proteinExistence type="predicted"/>
<organism evidence="1 2">
    <name type="scientific">Novosphingobium nitrogenifigens DSM 19370</name>
    <dbReference type="NCBI Taxonomy" id="983920"/>
    <lineage>
        <taxon>Bacteria</taxon>
        <taxon>Pseudomonadati</taxon>
        <taxon>Pseudomonadota</taxon>
        <taxon>Alphaproteobacteria</taxon>
        <taxon>Sphingomonadales</taxon>
        <taxon>Sphingomonadaceae</taxon>
        <taxon>Novosphingobium</taxon>
    </lineage>
</organism>
<protein>
    <submittedName>
        <fullName evidence="1">Uncharacterized protein</fullName>
    </submittedName>
</protein>
<name>F1ZDU1_9SPHN</name>
<comment type="caution">
    <text evidence="1">The sequence shown here is derived from an EMBL/GenBank/DDBJ whole genome shotgun (WGS) entry which is preliminary data.</text>
</comment>
<dbReference type="Proteomes" id="UP000004728">
    <property type="component" value="Unassembled WGS sequence"/>
</dbReference>
<gene>
    <name evidence="1" type="ORF">Y88_3530</name>
</gene>
<dbReference type="HOGENOM" id="CLU_2494815_0_0_5"/>
<dbReference type="AlphaFoldDB" id="F1ZDU1"/>
<evidence type="ECO:0000313" key="2">
    <source>
        <dbReference type="Proteomes" id="UP000004728"/>
    </source>
</evidence>
<sequence>MLGLLVSGSANADTVASSALPHATGVKATKVARRAPRTTGVASHSDALVGGVAGVAGGALIVGLCYASNICENGTTTITQYVSPHG</sequence>